<evidence type="ECO:0000313" key="1">
    <source>
        <dbReference type="EMBL" id="WAR18170.1"/>
    </source>
</evidence>
<dbReference type="Proteomes" id="UP001164746">
    <property type="component" value="Chromosome 11"/>
</dbReference>
<reference evidence="1" key="1">
    <citation type="submission" date="2022-11" db="EMBL/GenBank/DDBJ databases">
        <title>Centuries of genome instability and evolution in soft-shell clam transmissible cancer (bioRxiv).</title>
        <authorList>
            <person name="Hart S.F.M."/>
            <person name="Yonemitsu M.A."/>
            <person name="Giersch R.M."/>
            <person name="Beal B.F."/>
            <person name="Arriagada G."/>
            <person name="Davis B.W."/>
            <person name="Ostrander E.A."/>
            <person name="Goff S.P."/>
            <person name="Metzger M.J."/>
        </authorList>
    </citation>
    <scope>NUCLEOTIDE SEQUENCE</scope>
    <source>
        <strain evidence="1">MELC-2E11</strain>
        <tissue evidence="1">Siphon/mantle</tissue>
    </source>
</reference>
<name>A0ABY7F7K6_MYAAR</name>
<protein>
    <submittedName>
        <fullName evidence="1">Uncharacterized protein</fullName>
    </submittedName>
</protein>
<accession>A0ABY7F7K6</accession>
<dbReference type="EMBL" id="CP111022">
    <property type="protein sequence ID" value="WAR18170.1"/>
    <property type="molecule type" value="Genomic_DNA"/>
</dbReference>
<organism evidence="1 2">
    <name type="scientific">Mya arenaria</name>
    <name type="common">Soft-shell clam</name>
    <dbReference type="NCBI Taxonomy" id="6604"/>
    <lineage>
        <taxon>Eukaryota</taxon>
        <taxon>Metazoa</taxon>
        <taxon>Spiralia</taxon>
        <taxon>Lophotrochozoa</taxon>
        <taxon>Mollusca</taxon>
        <taxon>Bivalvia</taxon>
        <taxon>Autobranchia</taxon>
        <taxon>Heteroconchia</taxon>
        <taxon>Euheterodonta</taxon>
        <taxon>Imparidentia</taxon>
        <taxon>Neoheterodontei</taxon>
        <taxon>Myida</taxon>
        <taxon>Myoidea</taxon>
        <taxon>Myidae</taxon>
        <taxon>Mya</taxon>
    </lineage>
</organism>
<proteinExistence type="predicted"/>
<sequence length="78" mass="8880">MQHYRFRYCSATSLARPDNNERLRAAAVPTTNSCSDRDFAQLDVLMRLKPAASIECLESIIMWTNNETSAWLADKKKG</sequence>
<keyword evidence="2" id="KW-1185">Reference proteome</keyword>
<evidence type="ECO:0000313" key="2">
    <source>
        <dbReference type="Proteomes" id="UP001164746"/>
    </source>
</evidence>
<gene>
    <name evidence="1" type="ORF">MAR_000008</name>
</gene>